<organism evidence="1 2">
    <name type="scientific">Ascaris lumbricoides</name>
    <name type="common">Giant roundworm</name>
    <dbReference type="NCBI Taxonomy" id="6252"/>
    <lineage>
        <taxon>Eukaryota</taxon>
        <taxon>Metazoa</taxon>
        <taxon>Ecdysozoa</taxon>
        <taxon>Nematoda</taxon>
        <taxon>Chromadorea</taxon>
        <taxon>Rhabditida</taxon>
        <taxon>Spirurina</taxon>
        <taxon>Ascaridomorpha</taxon>
        <taxon>Ascaridoidea</taxon>
        <taxon>Ascarididae</taxon>
        <taxon>Ascaris</taxon>
    </lineage>
</organism>
<evidence type="ECO:0000313" key="2">
    <source>
        <dbReference type="WBParaSite" id="ALUE_0001817301-mRNA-1"/>
    </source>
</evidence>
<keyword evidence="1" id="KW-1185">Reference proteome</keyword>
<dbReference type="Proteomes" id="UP000036681">
    <property type="component" value="Unplaced"/>
</dbReference>
<accession>A0A9J2Q7F6</accession>
<evidence type="ECO:0000313" key="1">
    <source>
        <dbReference type="Proteomes" id="UP000036681"/>
    </source>
</evidence>
<dbReference type="AlphaFoldDB" id="A0A9J2Q7F6"/>
<name>A0A9J2Q7F6_ASCLU</name>
<dbReference type="WBParaSite" id="ALUE_0001817301-mRNA-1">
    <property type="protein sequence ID" value="ALUE_0001817301-mRNA-1"/>
    <property type="gene ID" value="ALUE_0001817301"/>
</dbReference>
<reference evidence="2" key="1">
    <citation type="submission" date="2023-03" db="UniProtKB">
        <authorList>
            <consortium name="WormBaseParasite"/>
        </authorList>
    </citation>
    <scope>IDENTIFICATION</scope>
</reference>
<protein>
    <submittedName>
        <fullName evidence="2">Uncharacterized protein</fullName>
    </submittedName>
</protein>
<proteinExistence type="predicted"/>
<sequence length="405" mass="45593">MSSTNMSEILDSSSSLEATMKLSEQNSACSLIEELLDTPGGNASIFERTLLEVSTQWQPWQKAHIAQLTRRVHHIMTLGGVDMSHKIEAIQRLTALDLWRNQIVKRMLLPYWIPNFGKGIIRDQRIGKMSSSLSLFFFCDEIGGDLKQSSKKWVKKGQAPLQTIYCSSDNNMNVIFALVICGTTFGMPIGYKTSSSPSFPETIWLGGLIPYKIDKRFEQLVNKALNEENDASSPLLTYNNKDIEFDTDQIYREDKFSGSKLLGTIGNEDERWHYRALTPFTNDATATIASSKDFSSLKPAIPRLLPPIPEENNDLRYGFDDLQNNQHSGETNHLPIGSDNKIMSVNNLQEEELIELENALDKQLEQILSVILGNDDQITATATPITNTATDRGQFEMKKMQQMSL</sequence>